<protein>
    <recommendedName>
        <fullName evidence="1">Importin N-terminal domain-containing protein</fullName>
    </recommendedName>
</protein>
<keyword evidence="3" id="KW-1185">Reference proteome</keyword>
<dbReference type="InterPro" id="IPR011989">
    <property type="entry name" value="ARM-like"/>
</dbReference>
<accession>A0A1J4JF67</accession>
<dbReference type="GO" id="GO:0006886">
    <property type="term" value="P:intracellular protein transport"/>
    <property type="evidence" value="ECO:0007669"/>
    <property type="project" value="InterPro"/>
</dbReference>
<dbReference type="PROSITE" id="PS50166">
    <property type="entry name" value="IMPORTIN_B_NT"/>
    <property type="match status" value="1"/>
</dbReference>
<sequence>MENYSDFEQVLLDSISDNTERIQRANEIFITASGNPVFLLNAFMFVLDHSQRENVVISALINLRSLLFNSWEVFDDVTKQKIKEFILKFREKVTENNLRFYSYIVLAMLNKSGSDTDLVKAFTNNKLRSHYLLELLSAVDEQNSKFIVEDNFETVCQIVLSVLKEDSFYYISLAIKTFIALVKIFPSQINTTFKEHFAVILEIAKKSLSMPGPEFVHIWEKITMLFSVDPSDMLPFSDFIPIIFAVCEREDIIPEFKVVPLMAFSNYLTDFSRPDLLKIYDLSLKISIDYVRLSHKLPNEFMCFHTAFPDIFGHQMIYNLTFHTVNELLNSQIFEKQIVALTLIDGLIAYIPHKIYSDIAIVSNYLETSFKQTDPLYLEIGCRIITRFKKFFAWNLIDPEQLIQIVIPLNAHHSPSVRFIASEALYKCFEITNYPIPGVTRQLFSIYPQIMPEDMFRYLFLLKTSIHKQGIFEQEECIELSDFVLSFMDSSDLEIMYGTVSIAISMMTNCDISRDFLKDKVIEIIRSNFMSDDCHWVIFSTVSLADLIIACPQEGVQISLEFSDKIKQVIQTQDEHLIREKQYFLNKIAIIDSYITEPNHPFNAIITEQAVAMIESNNLSEMTAGLRTLKRSIPSMEITDAIRMVQQLAEMCLYTKFNGIATKIVDVVNSILLNDSFATDTKAIIYETAFLLVNYYIIGNMSVLNGVPPISTDIDFELLHSITRLSTTLTFVQNPMQKNIFDFFSEVFKRKNNLQNIGILIYYAKVIEHDCISVNERKIIAETALSLIDENIDLELTYGAALLILSLMRKDMLDLQIINEKIPVFLKWWDRVNTERGKLRKAMTSIILLIWTIKIKFPPYQIPEKLAIALFEHLELFDSYNTTIVTNYMISYFDQCEGISLPQYIAGALALSKLLIRSPVILERRNVSHVLLVQCEITLNEMRMKDKVVQEAINEFASKSESRKKKLQKFITI</sequence>
<organism evidence="2 3">
    <name type="scientific">Tritrichomonas foetus</name>
    <dbReference type="NCBI Taxonomy" id="1144522"/>
    <lineage>
        <taxon>Eukaryota</taxon>
        <taxon>Metamonada</taxon>
        <taxon>Parabasalia</taxon>
        <taxon>Tritrichomonadida</taxon>
        <taxon>Tritrichomonadidae</taxon>
        <taxon>Tritrichomonas</taxon>
    </lineage>
</organism>
<dbReference type="InterPro" id="IPR001494">
    <property type="entry name" value="Importin-beta_N"/>
</dbReference>
<evidence type="ECO:0000313" key="3">
    <source>
        <dbReference type="Proteomes" id="UP000179807"/>
    </source>
</evidence>
<dbReference type="InterPro" id="IPR016024">
    <property type="entry name" value="ARM-type_fold"/>
</dbReference>
<dbReference type="GeneID" id="94830070"/>
<name>A0A1J4JF67_9EUKA</name>
<dbReference type="SUPFAM" id="SSF48371">
    <property type="entry name" value="ARM repeat"/>
    <property type="match status" value="1"/>
</dbReference>
<dbReference type="Proteomes" id="UP000179807">
    <property type="component" value="Unassembled WGS sequence"/>
</dbReference>
<dbReference type="Gene3D" id="1.25.10.10">
    <property type="entry name" value="Leucine-rich Repeat Variant"/>
    <property type="match status" value="1"/>
</dbReference>
<dbReference type="OrthoDB" id="10691126at2759"/>
<comment type="caution">
    <text evidence="2">The sequence shown here is derived from an EMBL/GenBank/DDBJ whole genome shotgun (WGS) entry which is preliminary data.</text>
</comment>
<reference evidence="2" key="1">
    <citation type="submission" date="2016-10" db="EMBL/GenBank/DDBJ databases">
        <authorList>
            <person name="Benchimol M."/>
            <person name="Almeida L.G."/>
            <person name="Vasconcelos A.T."/>
            <person name="Perreira-Neves A."/>
            <person name="Rosa I.A."/>
            <person name="Tasca T."/>
            <person name="Bogo M.R."/>
            <person name="de Souza W."/>
        </authorList>
    </citation>
    <scope>NUCLEOTIDE SEQUENCE [LARGE SCALE GENOMIC DNA]</scope>
    <source>
        <strain evidence="2">K</strain>
    </source>
</reference>
<dbReference type="RefSeq" id="XP_068349021.1">
    <property type="nucleotide sequence ID" value="XM_068495366.1"/>
</dbReference>
<evidence type="ECO:0000259" key="1">
    <source>
        <dbReference type="PROSITE" id="PS50166"/>
    </source>
</evidence>
<proteinExistence type="predicted"/>
<dbReference type="EMBL" id="MLAK01001215">
    <property type="protein sequence ID" value="OHS95884.1"/>
    <property type="molecule type" value="Genomic_DNA"/>
</dbReference>
<gene>
    <name evidence="2" type="ORF">TRFO_10295</name>
</gene>
<dbReference type="GO" id="GO:0031267">
    <property type="term" value="F:small GTPase binding"/>
    <property type="evidence" value="ECO:0007669"/>
    <property type="project" value="InterPro"/>
</dbReference>
<feature type="domain" description="Importin N-terminal" evidence="1">
    <location>
        <begin position="25"/>
        <end position="92"/>
    </location>
</feature>
<evidence type="ECO:0000313" key="2">
    <source>
        <dbReference type="EMBL" id="OHS95884.1"/>
    </source>
</evidence>
<dbReference type="AlphaFoldDB" id="A0A1J4JF67"/>
<dbReference type="VEuPathDB" id="TrichDB:TRFO_10295"/>